<evidence type="ECO:0008006" key="5">
    <source>
        <dbReference type="Google" id="ProtNLM"/>
    </source>
</evidence>
<reference evidence="3 4" key="1">
    <citation type="submission" date="2022-10" db="EMBL/GenBank/DDBJ databases">
        <title>Luteolibacter arcticus strain CCTCC AB 2014275, whole genome shotgun sequencing project.</title>
        <authorList>
            <person name="Zhao G."/>
            <person name="Shen L."/>
        </authorList>
    </citation>
    <scope>NUCLEOTIDE SEQUENCE [LARGE SCALE GENOMIC DNA]</scope>
    <source>
        <strain evidence="3 4">CCTCC AB 2014275</strain>
    </source>
</reference>
<feature type="coiled-coil region" evidence="1">
    <location>
        <begin position="80"/>
        <end position="111"/>
    </location>
</feature>
<evidence type="ECO:0000256" key="2">
    <source>
        <dbReference type="SAM" id="MobiDB-lite"/>
    </source>
</evidence>
<evidence type="ECO:0000313" key="4">
    <source>
        <dbReference type="Proteomes" id="UP001320876"/>
    </source>
</evidence>
<feature type="region of interest" description="Disordered" evidence="2">
    <location>
        <begin position="294"/>
        <end position="333"/>
    </location>
</feature>
<organism evidence="3 4">
    <name type="scientific">Luteolibacter arcticus</name>
    <dbReference type="NCBI Taxonomy" id="1581411"/>
    <lineage>
        <taxon>Bacteria</taxon>
        <taxon>Pseudomonadati</taxon>
        <taxon>Verrucomicrobiota</taxon>
        <taxon>Verrucomicrobiia</taxon>
        <taxon>Verrucomicrobiales</taxon>
        <taxon>Verrucomicrobiaceae</taxon>
        <taxon>Luteolibacter</taxon>
    </lineage>
</organism>
<comment type="caution">
    <text evidence="3">The sequence shown here is derived from an EMBL/GenBank/DDBJ whole genome shotgun (WGS) entry which is preliminary data.</text>
</comment>
<keyword evidence="4" id="KW-1185">Reference proteome</keyword>
<evidence type="ECO:0000256" key="1">
    <source>
        <dbReference type="SAM" id="Coils"/>
    </source>
</evidence>
<dbReference type="EMBL" id="JAPDDT010000026">
    <property type="protein sequence ID" value="MCW1926439.1"/>
    <property type="molecule type" value="Genomic_DNA"/>
</dbReference>
<feature type="compositionally biased region" description="Polar residues" evidence="2">
    <location>
        <begin position="314"/>
        <end position="333"/>
    </location>
</feature>
<gene>
    <name evidence="3" type="ORF">OKA05_28065</name>
</gene>
<dbReference type="RefSeq" id="WP_264490547.1">
    <property type="nucleotide sequence ID" value="NZ_JAPDDT010000026.1"/>
</dbReference>
<proteinExistence type="predicted"/>
<keyword evidence="1" id="KW-0175">Coiled coil</keyword>
<evidence type="ECO:0000313" key="3">
    <source>
        <dbReference type="EMBL" id="MCW1926439.1"/>
    </source>
</evidence>
<feature type="compositionally biased region" description="Polar residues" evidence="2">
    <location>
        <begin position="295"/>
        <end position="307"/>
    </location>
</feature>
<accession>A0ABT3GSI8</accession>
<dbReference type="Proteomes" id="UP001320876">
    <property type="component" value="Unassembled WGS sequence"/>
</dbReference>
<feature type="compositionally biased region" description="Polar residues" evidence="2">
    <location>
        <begin position="228"/>
        <end position="239"/>
    </location>
</feature>
<protein>
    <recommendedName>
        <fullName evidence="5">DUF4398 domain-containing protein</fullName>
    </recommendedName>
</protein>
<feature type="region of interest" description="Disordered" evidence="2">
    <location>
        <begin position="216"/>
        <end position="250"/>
    </location>
</feature>
<sequence length="333" mass="36995">MKALTPPRLLAAAAAACFVLPSCQRNTEAKADPQWWKLESERVEVAHQVELLELRLSKQKAGDQGFAALTAEVERGDAWRRELAAQRDEAREEVERAHESLEIAKNEWMRATRGAAVGREFAKFTGLRGRSYENAVITRVTDVGVEFRHATGTARLAAADLTPSQHEIFGLDAEIAGAAIRQEKETALAYDSWVDERVTAAAEVQKEEDDRRALAMASTPEPRATPSIAATSPETFSRSRLSERPRSFGSSGTTVWYSNYYSRPYYRSYSYVRPYRPSASIFYDPCTGGAPARVNTPQSYRTPSKNWTFKPRSAGSNAPVTSGYQSRPSFTTP</sequence>
<name>A0ABT3GSI8_9BACT</name>